<feature type="compositionally biased region" description="Gly residues" evidence="4">
    <location>
        <begin position="506"/>
        <end position="517"/>
    </location>
</feature>
<keyword evidence="5" id="KW-0732">Signal</keyword>
<feature type="compositionally biased region" description="Basic and acidic residues" evidence="4">
    <location>
        <begin position="183"/>
        <end position="208"/>
    </location>
</feature>
<protein>
    <recommendedName>
        <fullName evidence="10">Bromodomain-containing protein 2</fullName>
    </recommendedName>
</protein>
<dbReference type="InterPro" id="IPR036427">
    <property type="entry name" value="Bromodomain-like_sf"/>
</dbReference>
<feature type="compositionally biased region" description="Basic residues" evidence="4">
    <location>
        <begin position="133"/>
        <end position="142"/>
    </location>
</feature>
<feature type="compositionally biased region" description="Basic and acidic residues" evidence="4">
    <location>
        <begin position="1172"/>
        <end position="1210"/>
    </location>
</feature>
<feature type="domain" description="Bromo" evidence="6">
    <location>
        <begin position="256"/>
        <end position="328"/>
    </location>
</feature>
<dbReference type="GO" id="GO:0000785">
    <property type="term" value="C:chromatin"/>
    <property type="evidence" value="ECO:0007669"/>
    <property type="project" value="TreeGrafter"/>
</dbReference>
<sequence length="1318" mass="136104">MSNFAIIFYFYLLLQVVPPAGGGYHAQPAMGAGGLDGHQTASTTAPSSLGAPGLGPQGVPQPPGHPASSLPQAQPPGSLQASAGILGQSLQQPSPPVMPPAQPAKVKKGVKRKADTTTPTAIAFDPPPPPIPSHHHHHHQPPHHPSSSSGSVPGGYHTASPSPLLSQDPSGGAPSAKAAKISTRRESGRQIKKVVKDLPDSQRIPEDGHHAFGQAQLPHFAGGMASQPQHSGKPKEKLSESLKACNEILKELFSKKHSGYAWPFYKPVDAELLGLHDYHDIIKKPMDLGTVKQKMDNREYRTAPEFAADVRLIFTNCYKYNPPDHDVVAMARKLQDVFEMRYAKIPDEPLAMVGDGALVGAPGSSSSAMLKAMQEEMEKLVDESKRKKKKKDKKKKGDKDKDVRKGGAGMVGLADGLGVMGMVHGMVPGGNSAAMMEKPPMGLVDSKHLVSPAVTAGGAAGAGKGASGRSKGGKATRSGGAGGAGAPVKRAKANSRSSAGRRKAGAAGGAAGSGAGSGVAGGVGGASGVGAGAAAASAAGAMAVVVGGFDSEDEDSAKPMSYDEKRQLSLDINKLPGDKLGRVVHIIQSREPSLRDSNPDEIEIDFETLKPSTLRELEAYVASCLRKKPRKPYYKKLSGKSKDEQMAEKKQELEKRLQDVTGQLGSAKKPPKKEESKCVDVVGGPSRLSASSSSSSDSDSSSSSFSTSTSDSSNSESGRGRAPRKKAKKENCSTPAQGIPGGAVVHQQPPLPQPPITTGVMPANNQIPNLGVTASGQINNKCSVVTTVAAVAPAPLASAPVTRRKSSQETSSNGGTVPGGHTLPPQPARPSNLATAAPVKRNPVPASVNTSHPPPQIHKNNLPPGSVGGDVVDLPVKKEPPDPVMPHVVAAVGSGASAPTIPPPPISKAGAGDQVPSPPVGAAAPPPSIPQCSVAPPTNSLHQVAPINPIKVEPPDTPVTTSPVTLPTTSSPAPAHPTVPSPGLSVSAPASGLLMGTNNTPLVKKEEKPIPVTPPPAPSTPKSNEGLLNNSVPVDKKPVPQTETPKPNPAANFASAFKNKHLRNAISSSWSSLASLASTNSTGSVSSSVTPSAAASSSAAAPALAAAVASSVSASANSSSAPSLPSTPMGPNSPSNPTPTSTLKSAMVESFQQFKKQAKEKAHRQKALIEQQELRRYQKEQAEKERLRMENERRREKEEEDALEKARKAAADQQGSRPDDPSSGSKVSMVPSSGTAPSLAPSNQEVPSPMPGSGAGVSVPGSVGPPLSNTPTGGGDKSAAERERQRLREQERRRREAMANKIDMNMQSDLMAAFEESL</sequence>
<dbReference type="InterPro" id="IPR050935">
    <property type="entry name" value="Bromo_chromatin_reader"/>
</dbReference>
<evidence type="ECO:0000256" key="4">
    <source>
        <dbReference type="SAM" id="MobiDB-lite"/>
    </source>
</evidence>
<dbReference type="Gene3D" id="1.20.920.10">
    <property type="entry name" value="Bromodomain-like"/>
    <property type="match status" value="1"/>
</dbReference>
<feature type="compositionally biased region" description="Basic and acidic residues" evidence="4">
    <location>
        <begin position="640"/>
        <end position="658"/>
    </location>
</feature>
<evidence type="ECO:0000313" key="8">
    <source>
        <dbReference type="EMBL" id="KAG8231635.1"/>
    </source>
</evidence>
<dbReference type="PROSITE" id="PS51525">
    <property type="entry name" value="NET"/>
    <property type="match status" value="1"/>
</dbReference>
<feature type="region of interest" description="Disordered" evidence="4">
    <location>
        <begin position="455"/>
        <end position="517"/>
    </location>
</feature>
<feature type="signal peptide" evidence="5">
    <location>
        <begin position="1"/>
        <end position="22"/>
    </location>
</feature>
<gene>
    <name evidence="8" type="ORF">J437_LFUL011476</name>
</gene>
<feature type="region of interest" description="Disordered" evidence="4">
    <location>
        <begin position="375"/>
        <end position="408"/>
    </location>
</feature>
<feature type="compositionally biased region" description="Polar residues" evidence="4">
    <location>
        <begin position="159"/>
        <end position="169"/>
    </location>
</feature>
<dbReference type="FunFam" id="1.20.920.10:FF:000003">
    <property type="entry name" value="Bromodomain-containing protein 2"/>
    <property type="match status" value="1"/>
</dbReference>
<feature type="compositionally biased region" description="Basic and acidic residues" evidence="4">
    <location>
        <begin position="395"/>
        <end position="405"/>
    </location>
</feature>
<feature type="compositionally biased region" description="Basic residues" evidence="4">
    <location>
        <begin position="1156"/>
        <end position="1166"/>
    </location>
</feature>
<proteinExistence type="predicted"/>
<feature type="compositionally biased region" description="Basic and acidic residues" evidence="4">
    <location>
        <begin position="1278"/>
        <end position="1298"/>
    </location>
</feature>
<feature type="compositionally biased region" description="Low complexity" evidence="4">
    <location>
        <begin position="1073"/>
        <end position="1142"/>
    </location>
</feature>
<feature type="compositionally biased region" description="Basic and acidic residues" evidence="4">
    <location>
        <begin position="375"/>
        <end position="385"/>
    </location>
</feature>
<dbReference type="PANTHER" id="PTHR22880">
    <property type="entry name" value="FALZ-RELATED BROMODOMAIN-CONTAINING PROTEINS"/>
    <property type="match status" value="1"/>
</dbReference>
<feature type="region of interest" description="Disordered" evidence="4">
    <location>
        <begin position="35"/>
        <end position="208"/>
    </location>
</feature>
<feature type="compositionally biased region" description="Low complexity" evidence="4">
    <location>
        <begin position="1256"/>
        <end position="1266"/>
    </location>
</feature>
<keyword evidence="2 3" id="KW-0103">Bromodomain</keyword>
<dbReference type="InterPro" id="IPR018359">
    <property type="entry name" value="Bromodomain_CS"/>
</dbReference>
<dbReference type="SUPFAM" id="SSF47370">
    <property type="entry name" value="Bromodomain"/>
    <property type="match status" value="1"/>
</dbReference>
<dbReference type="PROSITE" id="PS00633">
    <property type="entry name" value="BROMODOMAIN_1"/>
    <property type="match status" value="1"/>
</dbReference>
<dbReference type="PRINTS" id="PR00503">
    <property type="entry name" value="BROMODOMAIN"/>
</dbReference>
<feature type="compositionally biased region" description="Basic residues" evidence="4">
    <location>
        <begin position="489"/>
        <end position="504"/>
    </location>
</feature>
<keyword evidence="9" id="KW-1185">Reference proteome</keyword>
<dbReference type="PROSITE" id="PS50014">
    <property type="entry name" value="BROMODOMAIN_2"/>
    <property type="match status" value="1"/>
</dbReference>
<dbReference type="GO" id="GO:0006355">
    <property type="term" value="P:regulation of DNA-templated transcription"/>
    <property type="evidence" value="ECO:0007669"/>
    <property type="project" value="TreeGrafter"/>
</dbReference>
<keyword evidence="1" id="KW-0677">Repeat</keyword>
<dbReference type="Pfam" id="PF00439">
    <property type="entry name" value="Bromodomain"/>
    <property type="match status" value="1"/>
</dbReference>
<comment type="caution">
    <text evidence="8">The sequence shown here is derived from an EMBL/GenBank/DDBJ whole genome shotgun (WGS) entry which is preliminary data.</text>
</comment>
<feature type="region of interest" description="Disordered" evidence="4">
    <location>
        <begin position="634"/>
        <end position="762"/>
    </location>
</feature>
<dbReference type="GO" id="GO:0006338">
    <property type="term" value="P:chromatin remodeling"/>
    <property type="evidence" value="ECO:0007669"/>
    <property type="project" value="TreeGrafter"/>
</dbReference>
<evidence type="ECO:0000256" key="3">
    <source>
        <dbReference type="PROSITE-ProRule" id="PRU00035"/>
    </source>
</evidence>
<accession>A0A8K0P0X0</accession>
<dbReference type="InterPro" id="IPR038336">
    <property type="entry name" value="NET_sf"/>
</dbReference>
<dbReference type="CDD" id="cd05498">
    <property type="entry name" value="Bromo_Brdt_II_like"/>
    <property type="match status" value="1"/>
</dbReference>
<organism evidence="8 9">
    <name type="scientific">Ladona fulva</name>
    <name type="common">Scarce chaser dragonfly</name>
    <name type="synonym">Libellula fulva</name>
    <dbReference type="NCBI Taxonomy" id="123851"/>
    <lineage>
        <taxon>Eukaryota</taxon>
        <taxon>Metazoa</taxon>
        <taxon>Ecdysozoa</taxon>
        <taxon>Arthropoda</taxon>
        <taxon>Hexapoda</taxon>
        <taxon>Insecta</taxon>
        <taxon>Pterygota</taxon>
        <taxon>Palaeoptera</taxon>
        <taxon>Odonata</taxon>
        <taxon>Epiprocta</taxon>
        <taxon>Anisoptera</taxon>
        <taxon>Libelluloidea</taxon>
        <taxon>Libellulidae</taxon>
        <taxon>Ladona</taxon>
    </lineage>
</organism>
<dbReference type="Pfam" id="PF17105">
    <property type="entry name" value="BRD4_CDT"/>
    <property type="match status" value="1"/>
</dbReference>
<dbReference type="OrthoDB" id="21449at2759"/>
<feature type="compositionally biased region" description="Low complexity" evidence="4">
    <location>
        <begin position="686"/>
        <end position="717"/>
    </location>
</feature>
<dbReference type="InterPro" id="IPR027353">
    <property type="entry name" value="NET_dom"/>
</dbReference>
<feature type="domain" description="NET" evidence="7">
    <location>
        <begin position="550"/>
        <end position="632"/>
    </location>
</feature>
<feature type="compositionally biased region" description="Low complexity" evidence="4">
    <location>
        <begin position="958"/>
        <end position="973"/>
    </location>
</feature>
<dbReference type="FunFam" id="1.20.1270.220:FF:000001">
    <property type="entry name" value="bromodomain-containing protein 2 isoform X1"/>
    <property type="match status" value="1"/>
</dbReference>
<dbReference type="InterPro" id="IPR043509">
    <property type="entry name" value="Bromo_Brdt_II"/>
</dbReference>
<feature type="compositionally biased region" description="Low complexity" evidence="4">
    <location>
        <begin position="888"/>
        <end position="899"/>
    </location>
</feature>
<dbReference type="PANTHER" id="PTHR22880:SF225">
    <property type="entry name" value="BROMODOMAIN-CONTAINING PROTEIN BET-1-RELATED"/>
    <property type="match status" value="1"/>
</dbReference>
<evidence type="ECO:0008006" key="10">
    <source>
        <dbReference type="Google" id="ProtNLM"/>
    </source>
</evidence>
<feature type="region of interest" description="Disordered" evidence="4">
    <location>
        <begin position="793"/>
        <end position="1056"/>
    </location>
</feature>
<dbReference type="InterPro" id="IPR031354">
    <property type="entry name" value="BRD4_CDT"/>
</dbReference>
<evidence type="ECO:0000313" key="9">
    <source>
        <dbReference type="Proteomes" id="UP000792457"/>
    </source>
</evidence>
<evidence type="ECO:0000256" key="1">
    <source>
        <dbReference type="ARBA" id="ARBA00022737"/>
    </source>
</evidence>
<evidence type="ECO:0000259" key="7">
    <source>
        <dbReference type="PROSITE" id="PS51525"/>
    </source>
</evidence>
<name>A0A8K0P0X0_LADFU</name>
<evidence type="ECO:0000256" key="5">
    <source>
        <dbReference type="SAM" id="SignalP"/>
    </source>
</evidence>
<feature type="compositionally biased region" description="Polar residues" evidence="4">
    <location>
        <begin position="69"/>
        <end position="81"/>
    </location>
</feature>
<dbReference type="InterPro" id="IPR001487">
    <property type="entry name" value="Bromodomain"/>
</dbReference>
<evidence type="ECO:0000256" key="2">
    <source>
        <dbReference type="ARBA" id="ARBA00023117"/>
    </source>
</evidence>
<feature type="compositionally biased region" description="Low complexity" evidence="4">
    <location>
        <begin position="1221"/>
        <end position="1234"/>
    </location>
</feature>
<dbReference type="Gene3D" id="1.20.1270.220">
    <property type="match status" value="1"/>
</dbReference>
<dbReference type="Proteomes" id="UP000792457">
    <property type="component" value="Unassembled WGS sequence"/>
</dbReference>
<feature type="chain" id="PRO_5035422305" description="Bromodomain-containing protein 2" evidence="5">
    <location>
        <begin position="23"/>
        <end position="1318"/>
    </location>
</feature>
<dbReference type="Pfam" id="PF17035">
    <property type="entry name" value="BET"/>
    <property type="match status" value="1"/>
</dbReference>
<dbReference type="SMART" id="SM00297">
    <property type="entry name" value="BROMO"/>
    <property type="match status" value="1"/>
</dbReference>
<reference evidence="8" key="1">
    <citation type="submission" date="2013-04" db="EMBL/GenBank/DDBJ databases">
        <authorList>
            <person name="Qu J."/>
            <person name="Murali S.C."/>
            <person name="Bandaranaike D."/>
            <person name="Bellair M."/>
            <person name="Blankenburg K."/>
            <person name="Chao H."/>
            <person name="Dinh H."/>
            <person name="Doddapaneni H."/>
            <person name="Downs B."/>
            <person name="Dugan-Rocha S."/>
            <person name="Elkadiri S."/>
            <person name="Gnanaolivu R.D."/>
            <person name="Hernandez B."/>
            <person name="Javaid M."/>
            <person name="Jayaseelan J.C."/>
            <person name="Lee S."/>
            <person name="Li M."/>
            <person name="Ming W."/>
            <person name="Munidasa M."/>
            <person name="Muniz J."/>
            <person name="Nguyen L."/>
            <person name="Ongeri F."/>
            <person name="Osuji N."/>
            <person name="Pu L.-L."/>
            <person name="Puazo M."/>
            <person name="Qu C."/>
            <person name="Quiroz J."/>
            <person name="Raj R."/>
            <person name="Weissenberger G."/>
            <person name="Xin Y."/>
            <person name="Zou X."/>
            <person name="Han Y."/>
            <person name="Richards S."/>
            <person name="Worley K."/>
            <person name="Muzny D."/>
            <person name="Gibbs R."/>
        </authorList>
    </citation>
    <scope>NUCLEOTIDE SEQUENCE</scope>
    <source>
        <strain evidence="8">Sampled in the wild</strain>
    </source>
</reference>
<feature type="region of interest" description="Disordered" evidence="4">
    <location>
        <begin position="1073"/>
        <end position="1318"/>
    </location>
</feature>
<reference evidence="8" key="2">
    <citation type="submission" date="2017-10" db="EMBL/GenBank/DDBJ databases">
        <title>Ladona fulva Genome sequencing and assembly.</title>
        <authorList>
            <person name="Murali S."/>
            <person name="Richards S."/>
            <person name="Bandaranaike D."/>
            <person name="Bellair M."/>
            <person name="Blankenburg K."/>
            <person name="Chao H."/>
            <person name="Dinh H."/>
            <person name="Doddapaneni H."/>
            <person name="Dugan-Rocha S."/>
            <person name="Elkadiri S."/>
            <person name="Gnanaolivu R."/>
            <person name="Hernandez B."/>
            <person name="Skinner E."/>
            <person name="Javaid M."/>
            <person name="Lee S."/>
            <person name="Li M."/>
            <person name="Ming W."/>
            <person name="Munidasa M."/>
            <person name="Muniz J."/>
            <person name="Nguyen L."/>
            <person name="Hughes D."/>
            <person name="Osuji N."/>
            <person name="Pu L.-L."/>
            <person name="Puazo M."/>
            <person name="Qu C."/>
            <person name="Quiroz J."/>
            <person name="Raj R."/>
            <person name="Weissenberger G."/>
            <person name="Xin Y."/>
            <person name="Zou X."/>
            <person name="Han Y."/>
            <person name="Worley K."/>
            <person name="Muzny D."/>
            <person name="Gibbs R."/>
        </authorList>
    </citation>
    <scope>NUCLEOTIDE SEQUENCE</scope>
    <source>
        <strain evidence="8">Sampled in the wild</strain>
    </source>
</reference>
<evidence type="ECO:0000259" key="6">
    <source>
        <dbReference type="PROSITE" id="PS50014"/>
    </source>
</evidence>
<dbReference type="EMBL" id="KZ308565">
    <property type="protein sequence ID" value="KAG8231635.1"/>
    <property type="molecule type" value="Genomic_DNA"/>
</dbReference>
<feature type="compositionally biased region" description="Low complexity" evidence="4">
    <location>
        <begin position="467"/>
        <end position="478"/>
    </location>
</feature>
<dbReference type="GO" id="GO:0005634">
    <property type="term" value="C:nucleus"/>
    <property type="evidence" value="ECO:0007669"/>
    <property type="project" value="TreeGrafter"/>
</dbReference>
<feature type="compositionally biased region" description="Pro residues" evidence="4">
    <location>
        <begin position="916"/>
        <end position="929"/>
    </location>
</feature>
<feature type="compositionally biased region" description="Pro residues" evidence="4">
    <location>
        <begin position="93"/>
        <end position="102"/>
    </location>
</feature>